<feature type="transmembrane region" description="Helical" evidence="2">
    <location>
        <begin position="21"/>
        <end position="42"/>
    </location>
</feature>
<evidence type="ECO:0000256" key="2">
    <source>
        <dbReference type="SAM" id="Phobius"/>
    </source>
</evidence>
<dbReference type="EMBL" id="JBHSBU010000002">
    <property type="protein sequence ID" value="MFC4161756.1"/>
    <property type="molecule type" value="Genomic_DNA"/>
</dbReference>
<gene>
    <name evidence="3" type="ORF">ACFOW7_20680</name>
</gene>
<keyword evidence="2" id="KW-0812">Transmembrane</keyword>
<dbReference type="Pfam" id="PF05137">
    <property type="entry name" value="PilN"/>
    <property type="match status" value="1"/>
</dbReference>
<dbReference type="InterPro" id="IPR007813">
    <property type="entry name" value="PilN"/>
</dbReference>
<evidence type="ECO:0000256" key="1">
    <source>
        <dbReference type="SAM" id="Coils"/>
    </source>
</evidence>
<organism evidence="3 4">
    <name type="scientific">Chitinimonas lacunae</name>
    <dbReference type="NCBI Taxonomy" id="1963018"/>
    <lineage>
        <taxon>Bacteria</taxon>
        <taxon>Pseudomonadati</taxon>
        <taxon>Pseudomonadota</taxon>
        <taxon>Betaproteobacteria</taxon>
        <taxon>Neisseriales</taxon>
        <taxon>Chitinibacteraceae</taxon>
        <taxon>Chitinimonas</taxon>
    </lineage>
</organism>
<keyword evidence="2" id="KW-0472">Membrane</keyword>
<evidence type="ECO:0000313" key="3">
    <source>
        <dbReference type="EMBL" id="MFC4161756.1"/>
    </source>
</evidence>
<keyword evidence="1" id="KW-0175">Coiled coil</keyword>
<feature type="coiled-coil region" evidence="1">
    <location>
        <begin position="42"/>
        <end position="73"/>
    </location>
</feature>
<keyword evidence="4" id="KW-1185">Reference proteome</keyword>
<accession>A0ABV8MXJ8</accession>
<dbReference type="RefSeq" id="WP_378168238.1">
    <property type="nucleotide sequence ID" value="NZ_JBHSBU010000002.1"/>
</dbReference>
<keyword evidence="2" id="KW-1133">Transmembrane helix</keyword>
<name>A0ABV8MXJ8_9NEIS</name>
<proteinExistence type="predicted"/>
<reference evidence="4" key="1">
    <citation type="journal article" date="2019" name="Int. J. Syst. Evol. Microbiol.">
        <title>The Global Catalogue of Microorganisms (GCM) 10K type strain sequencing project: providing services to taxonomists for standard genome sequencing and annotation.</title>
        <authorList>
            <consortium name="The Broad Institute Genomics Platform"/>
            <consortium name="The Broad Institute Genome Sequencing Center for Infectious Disease"/>
            <person name="Wu L."/>
            <person name="Ma J."/>
        </authorList>
    </citation>
    <scope>NUCLEOTIDE SEQUENCE [LARGE SCALE GENOMIC DNA]</scope>
    <source>
        <strain evidence="4">LMG 29894</strain>
    </source>
</reference>
<evidence type="ECO:0000313" key="4">
    <source>
        <dbReference type="Proteomes" id="UP001595791"/>
    </source>
</evidence>
<sequence length="204" mass="22084">MKRRLNLYNAALLPRADRLDLMHGVFYLVTALLLAGIALGLVRREAAQREQAAAQAQAALNQKTAELAQLSNRPRPTVDGALVAAIATARAERDRLDQALILGGQLAPPPQFSRVLAGLARTVPDEVWLTSLVVDSGGMVLEGWATQADPVAQLAQRLGRDPAFGGRRFARFELERQPPPGAAPSPIRPPGEYRFVLTSQERAL</sequence>
<comment type="caution">
    <text evidence="3">The sequence shown here is derived from an EMBL/GenBank/DDBJ whole genome shotgun (WGS) entry which is preliminary data.</text>
</comment>
<protein>
    <submittedName>
        <fullName evidence="3">PilN domain-containing protein</fullName>
    </submittedName>
</protein>
<dbReference type="Proteomes" id="UP001595791">
    <property type="component" value="Unassembled WGS sequence"/>
</dbReference>